<proteinExistence type="predicted"/>
<accession>A0AAW9DR80</accession>
<organism evidence="1 2">
    <name type="scientific">Acidiphilium acidophilum</name>
    <name type="common">Thiobacillus acidophilus</name>
    <dbReference type="NCBI Taxonomy" id="76588"/>
    <lineage>
        <taxon>Bacteria</taxon>
        <taxon>Pseudomonadati</taxon>
        <taxon>Pseudomonadota</taxon>
        <taxon>Alphaproteobacteria</taxon>
        <taxon>Acetobacterales</taxon>
        <taxon>Acidocellaceae</taxon>
        <taxon>Acidiphilium</taxon>
    </lineage>
</organism>
<protein>
    <recommendedName>
        <fullName evidence="3">Anti-sigma factor</fullName>
    </recommendedName>
</protein>
<dbReference type="RefSeq" id="WP_319614099.1">
    <property type="nucleotide sequence ID" value="NZ_JAWXYB010000018.1"/>
</dbReference>
<dbReference type="Proteomes" id="UP001279553">
    <property type="component" value="Unassembled WGS sequence"/>
</dbReference>
<evidence type="ECO:0000313" key="2">
    <source>
        <dbReference type="Proteomes" id="UP001279553"/>
    </source>
</evidence>
<dbReference type="AlphaFoldDB" id="A0AAW9DR80"/>
<gene>
    <name evidence="1" type="ORF">SIL87_10415</name>
</gene>
<evidence type="ECO:0000313" key="1">
    <source>
        <dbReference type="EMBL" id="MDX5931178.1"/>
    </source>
</evidence>
<sequence>MTQNTPPITDDDLHAYVDGVLGPEREAIVAAYLAQHPGQNRRIESWRRQREQLRAGLAGIVEQPLAPELTMAHLASASRQRRFGWIADHARAAALVLLAFGIGASSGWFVRADLGIHRDPAATGIAALKLETRAAYRIFAPTTPTRTTAPDLTAAVGHDFSPPDLTASGYTVGRIEWLATLHGPAAVVMYRAPDARPLLLLVRRMDVPAHSDRMTEDHRNGHTMFTWISHGVGFSVAAEVEPARLHRIANRIRADQHAL</sequence>
<comment type="caution">
    <text evidence="1">The sequence shown here is derived from an EMBL/GenBank/DDBJ whole genome shotgun (WGS) entry which is preliminary data.</text>
</comment>
<dbReference type="EMBL" id="JAWXYB010000018">
    <property type="protein sequence ID" value="MDX5931178.1"/>
    <property type="molecule type" value="Genomic_DNA"/>
</dbReference>
<reference evidence="1 2" key="1">
    <citation type="submission" date="2023-11" db="EMBL/GenBank/DDBJ databases">
        <title>MicrobeMod: A computational toolkit for identifying prokaryotic methylation and restriction-modification with nanopore sequencing.</title>
        <authorList>
            <person name="Crits-Christoph A."/>
            <person name="Kang S.C."/>
            <person name="Lee H."/>
            <person name="Ostrov N."/>
        </authorList>
    </citation>
    <scope>NUCLEOTIDE SEQUENCE [LARGE SCALE GENOMIC DNA]</scope>
    <source>
        <strain evidence="1 2">DSMZ 700</strain>
    </source>
</reference>
<evidence type="ECO:0008006" key="3">
    <source>
        <dbReference type="Google" id="ProtNLM"/>
    </source>
</evidence>
<name>A0AAW9DR80_ACIAO</name>
<keyword evidence="2" id="KW-1185">Reference proteome</keyword>